<feature type="compositionally biased region" description="Polar residues" evidence="1">
    <location>
        <begin position="75"/>
        <end position="91"/>
    </location>
</feature>
<comment type="caution">
    <text evidence="2">The sequence shown here is derived from an EMBL/GenBank/DDBJ whole genome shotgun (WGS) entry which is preliminary data.</text>
</comment>
<evidence type="ECO:0000313" key="3">
    <source>
        <dbReference type="Proteomes" id="UP000567179"/>
    </source>
</evidence>
<dbReference type="AlphaFoldDB" id="A0A8H5EWF6"/>
<organism evidence="2 3">
    <name type="scientific">Psilocybe cf. subviscida</name>
    <dbReference type="NCBI Taxonomy" id="2480587"/>
    <lineage>
        <taxon>Eukaryota</taxon>
        <taxon>Fungi</taxon>
        <taxon>Dikarya</taxon>
        <taxon>Basidiomycota</taxon>
        <taxon>Agaricomycotina</taxon>
        <taxon>Agaricomycetes</taxon>
        <taxon>Agaricomycetidae</taxon>
        <taxon>Agaricales</taxon>
        <taxon>Agaricineae</taxon>
        <taxon>Strophariaceae</taxon>
        <taxon>Psilocybe</taxon>
    </lineage>
</organism>
<feature type="compositionally biased region" description="Low complexity" evidence="1">
    <location>
        <begin position="107"/>
        <end position="117"/>
    </location>
</feature>
<sequence>MTTPSNKSTTSLESTTPTLSTPAGVARQVLPAQKDYAAALGILQSRYGSGGAILPSPKKDASTKLPQKSPAVAATASSSLTPAHQSGSSAGFASPATLAESLDLNQTSTTPESSSSSLVHGQSKRKIASKLTILKSLFKGKTNEHDTTK</sequence>
<feature type="region of interest" description="Disordered" evidence="1">
    <location>
        <begin position="51"/>
        <end position="125"/>
    </location>
</feature>
<dbReference type="OrthoDB" id="3063568at2759"/>
<protein>
    <submittedName>
        <fullName evidence="2">Uncharacterized protein</fullName>
    </submittedName>
</protein>
<accession>A0A8H5EWF6</accession>
<dbReference type="Proteomes" id="UP000567179">
    <property type="component" value="Unassembled WGS sequence"/>
</dbReference>
<gene>
    <name evidence="2" type="ORF">D9619_007260</name>
</gene>
<evidence type="ECO:0000256" key="1">
    <source>
        <dbReference type="SAM" id="MobiDB-lite"/>
    </source>
</evidence>
<feature type="region of interest" description="Disordered" evidence="1">
    <location>
        <begin position="1"/>
        <end position="25"/>
    </location>
</feature>
<dbReference type="EMBL" id="JAACJJ010000043">
    <property type="protein sequence ID" value="KAF5314849.1"/>
    <property type="molecule type" value="Genomic_DNA"/>
</dbReference>
<reference evidence="2 3" key="1">
    <citation type="journal article" date="2020" name="ISME J.">
        <title>Uncovering the hidden diversity of litter-decomposition mechanisms in mushroom-forming fungi.</title>
        <authorList>
            <person name="Floudas D."/>
            <person name="Bentzer J."/>
            <person name="Ahren D."/>
            <person name="Johansson T."/>
            <person name="Persson P."/>
            <person name="Tunlid A."/>
        </authorList>
    </citation>
    <scope>NUCLEOTIDE SEQUENCE [LARGE SCALE GENOMIC DNA]</scope>
    <source>
        <strain evidence="2 3">CBS 101986</strain>
    </source>
</reference>
<evidence type="ECO:0000313" key="2">
    <source>
        <dbReference type="EMBL" id="KAF5314849.1"/>
    </source>
</evidence>
<name>A0A8H5EWF6_9AGAR</name>
<feature type="compositionally biased region" description="Low complexity" evidence="1">
    <location>
        <begin position="8"/>
        <end position="22"/>
    </location>
</feature>
<proteinExistence type="predicted"/>
<keyword evidence="3" id="KW-1185">Reference proteome</keyword>